<accession>A0A427ACU1</accession>
<organism evidence="3 4">
    <name type="scientific">Ensete ventricosum</name>
    <name type="common">Abyssinian banana</name>
    <name type="synonym">Musa ensete</name>
    <dbReference type="NCBI Taxonomy" id="4639"/>
    <lineage>
        <taxon>Eukaryota</taxon>
        <taxon>Viridiplantae</taxon>
        <taxon>Streptophyta</taxon>
        <taxon>Embryophyta</taxon>
        <taxon>Tracheophyta</taxon>
        <taxon>Spermatophyta</taxon>
        <taxon>Magnoliopsida</taxon>
        <taxon>Liliopsida</taxon>
        <taxon>Zingiberales</taxon>
        <taxon>Musaceae</taxon>
        <taxon>Ensete</taxon>
    </lineage>
</organism>
<keyword evidence="1" id="KW-0175">Coiled coil</keyword>
<evidence type="ECO:0000256" key="2">
    <source>
        <dbReference type="SAM" id="MobiDB-lite"/>
    </source>
</evidence>
<dbReference type="Proteomes" id="UP000287651">
    <property type="component" value="Unassembled WGS sequence"/>
</dbReference>
<sequence>MVTNRAWSTKRHDELSHFLGEMECQPALGGGIYPPWFLHNLPLPFSLLPSLPSLLLFVVSDASFANIFGLHPLFLPLMVSRTGRMSSTSSHFESHSVKILAHRSRALSRPSRDSRSMGVISPSEGRASGDSDIADALVAMRSYFDVDSSMMTRRLVEVRKNYFVSPKYKLHVPLPGERPYDTFLCSFNLSTDALDAGLRFSLHPMIEGCLEGWRVSPSQMAPNLCVLAIVDVGVPTAEKRPTRGDPRVRVHHPGALRGALHPTLAKQAYKCSFEELMNRADKSVVWVALEDEVKKTRAKLESLRNQQKELELEVGVLRSSLDGPRNDRAHLEGEVLSLTEAVAFFEAELKGEGPKVVAAYKASQGSSWASRRWGGLATSLSTEWLSNGFGGSISR</sequence>
<feature type="coiled-coil region" evidence="1">
    <location>
        <begin position="286"/>
        <end position="320"/>
    </location>
</feature>
<feature type="region of interest" description="Disordered" evidence="2">
    <location>
        <begin position="105"/>
        <end position="128"/>
    </location>
</feature>
<protein>
    <submittedName>
        <fullName evidence="3">Uncharacterized protein</fullName>
    </submittedName>
</protein>
<evidence type="ECO:0000256" key="1">
    <source>
        <dbReference type="SAM" id="Coils"/>
    </source>
</evidence>
<proteinExistence type="predicted"/>
<dbReference type="AlphaFoldDB" id="A0A427ACU1"/>
<reference evidence="3 4" key="1">
    <citation type="journal article" date="2014" name="Agronomy (Basel)">
        <title>A Draft Genome Sequence for Ensete ventricosum, the Drought-Tolerant Tree Against Hunger.</title>
        <authorList>
            <person name="Harrison J."/>
            <person name="Moore K.A."/>
            <person name="Paszkiewicz K."/>
            <person name="Jones T."/>
            <person name="Grant M."/>
            <person name="Ambacheew D."/>
            <person name="Muzemil S."/>
            <person name="Studholme D.J."/>
        </authorList>
    </citation>
    <scope>NUCLEOTIDE SEQUENCE [LARGE SCALE GENOMIC DNA]</scope>
</reference>
<comment type="caution">
    <text evidence="3">The sequence shown here is derived from an EMBL/GenBank/DDBJ whole genome shotgun (WGS) entry which is preliminary data.</text>
</comment>
<evidence type="ECO:0000313" key="3">
    <source>
        <dbReference type="EMBL" id="RRT73961.1"/>
    </source>
</evidence>
<evidence type="ECO:0000313" key="4">
    <source>
        <dbReference type="Proteomes" id="UP000287651"/>
    </source>
</evidence>
<name>A0A427ACU1_ENSVE</name>
<dbReference type="EMBL" id="AMZH03002922">
    <property type="protein sequence ID" value="RRT73961.1"/>
    <property type="molecule type" value="Genomic_DNA"/>
</dbReference>
<gene>
    <name evidence="3" type="ORF">B296_00006330</name>
</gene>